<keyword evidence="5" id="KW-1185">Reference proteome</keyword>
<dbReference type="EMBL" id="BGPR01000587">
    <property type="protein sequence ID" value="GBM27509.1"/>
    <property type="molecule type" value="Genomic_DNA"/>
</dbReference>
<organism evidence="4 5">
    <name type="scientific">Araneus ventricosus</name>
    <name type="common">Orbweaver spider</name>
    <name type="synonym">Epeira ventricosa</name>
    <dbReference type="NCBI Taxonomy" id="182803"/>
    <lineage>
        <taxon>Eukaryota</taxon>
        <taxon>Metazoa</taxon>
        <taxon>Ecdysozoa</taxon>
        <taxon>Arthropoda</taxon>
        <taxon>Chelicerata</taxon>
        <taxon>Arachnida</taxon>
        <taxon>Araneae</taxon>
        <taxon>Araneomorphae</taxon>
        <taxon>Entelegynae</taxon>
        <taxon>Araneoidea</taxon>
        <taxon>Araneidae</taxon>
        <taxon>Araneus</taxon>
    </lineage>
</organism>
<dbReference type="PROSITE" id="PS50853">
    <property type="entry name" value="FN3"/>
    <property type="match status" value="1"/>
</dbReference>
<feature type="region of interest" description="Disordered" evidence="1">
    <location>
        <begin position="193"/>
        <end position="218"/>
    </location>
</feature>
<accession>A0A4Y2EGY8</accession>
<keyword evidence="2" id="KW-0472">Membrane</keyword>
<dbReference type="AlphaFoldDB" id="A0A4Y2EGY8"/>
<evidence type="ECO:0000256" key="2">
    <source>
        <dbReference type="SAM" id="Phobius"/>
    </source>
</evidence>
<dbReference type="Proteomes" id="UP000499080">
    <property type="component" value="Unassembled WGS sequence"/>
</dbReference>
<feature type="transmembrane region" description="Helical" evidence="2">
    <location>
        <begin position="158"/>
        <end position="180"/>
    </location>
</feature>
<dbReference type="InterPro" id="IPR003961">
    <property type="entry name" value="FN3_dom"/>
</dbReference>
<proteinExistence type="predicted"/>
<evidence type="ECO:0000259" key="3">
    <source>
        <dbReference type="PROSITE" id="PS50853"/>
    </source>
</evidence>
<keyword evidence="2" id="KW-0812">Transmembrane</keyword>
<dbReference type="CDD" id="cd00063">
    <property type="entry name" value="FN3"/>
    <property type="match status" value="1"/>
</dbReference>
<keyword evidence="2" id="KW-1133">Transmembrane helix</keyword>
<sequence length="301" mass="33444">MAFVPFRPTISFRQRKPKLFSSGVWIRQADTSVLSVNINWAIKIEPPAEVQNCSAAEETESSFKVFCNASFDESNDLDEHFYVEIRELATGELLQNFSLNFPEVAVRGLDPGTWYSVSVLATNEAGRSKPYLLEIHTLSRPATTNVTGTRWNMESSPLIFIIGAGSGGLLLVVIIICCALKFRLSRRKSKDSLSGQANEKSVHNSEKSGDSCSEGCTCSGREEEKIRENIPDVVVFSEKAKSEEAERLKYSSSSAYWNPITLSADQEISPQSKLKVISTFISILMPKRANSSRHQDISMTQ</sequence>
<dbReference type="SUPFAM" id="SSF49265">
    <property type="entry name" value="Fibronectin type III"/>
    <property type="match status" value="1"/>
</dbReference>
<comment type="caution">
    <text evidence="4">The sequence shown here is derived from an EMBL/GenBank/DDBJ whole genome shotgun (WGS) entry which is preliminary data.</text>
</comment>
<dbReference type="InterPro" id="IPR036116">
    <property type="entry name" value="FN3_sf"/>
</dbReference>
<evidence type="ECO:0000256" key="1">
    <source>
        <dbReference type="SAM" id="MobiDB-lite"/>
    </source>
</evidence>
<dbReference type="OrthoDB" id="6430720at2759"/>
<feature type="compositionally biased region" description="Basic and acidic residues" evidence="1">
    <location>
        <begin position="200"/>
        <end position="209"/>
    </location>
</feature>
<reference evidence="4 5" key="1">
    <citation type="journal article" date="2019" name="Sci. Rep.">
        <title>Orb-weaving spider Araneus ventricosus genome elucidates the spidroin gene catalogue.</title>
        <authorList>
            <person name="Kono N."/>
            <person name="Nakamura H."/>
            <person name="Ohtoshi R."/>
            <person name="Moran D.A.P."/>
            <person name="Shinohara A."/>
            <person name="Yoshida Y."/>
            <person name="Fujiwara M."/>
            <person name="Mori M."/>
            <person name="Tomita M."/>
            <person name="Arakawa K."/>
        </authorList>
    </citation>
    <scope>NUCLEOTIDE SEQUENCE [LARGE SCALE GENOMIC DNA]</scope>
</reference>
<dbReference type="Pfam" id="PF00041">
    <property type="entry name" value="fn3"/>
    <property type="match status" value="1"/>
</dbReference>
<gene>
    <name evidence="4" type="ORF">AVEN_157208_1</name>
</gene>
<dbReference type="InterPro" id="IPR013783">
    <property type="entry name" value="Ig-like_fold"/>
</dbReference>
<dbReference type="PANTHER" id="PTHR23278:SF19">
    <property type="entry name" value="OBSCURIN"/>
    <property type="match status" value="1"/>
</dbReference>
<feature type="domain" description="Fibronectin type-III" evidence="3">
    <location>
        <begin position="46"/>
        <end position="142"/>
    </location>
</feature>
<evidence type="ECO:0000313" key="5">
    <source>
        <dbReference type="Proteomes" id="UP000499080"/>
    </source>
</evidence>
<name>A0A4Y2EGY8_ARAVE</name>
<evidence type="ECO:0000313" key="4">
    <source>
        <dbReference type="EMBL" id="GBM27509.1"/>
    </source>
</evidence>
<protein>
    <recommendedName>
        <fullName evidence="3">Fibronectin type-III domain-containing protein</fullName>
    </recommendedName>
</protein>
<dbReference type="PANTHER" id="PTHR23278">
    <property type="entry name" value="SIDESTEP PROTEIN"/>
    <property type="match status" value="1"/>
</dbReference>
<dbReference type="Gene3D" id="2.60.40.10">
    <property type="entry name" value="Immunoglobulins"/>
    <property type="match status" value="1"/>
</dbReference>